<evidence type="ECO:0000313" key="2">
    <source>
        <dbReference type="Proteomes" id="UP000004457"/>
    </source>
</evidence>
<name>C0EKH8_NEIFL</name>
<gene>
    <name evidence="1" type="ORF">NEIFLAOT_00421</name>
</gene>
<comment type="caution">
    <text evidence="1">The sequence shown here is derived from an EMBL/GenBank/DDBJ whole genome shotgun (WGS) entry which is preliminary data.</text>
</comment>
<reference evidence="1 2" key="1">
    <citation type="submission" date="2009-01" db="EMBL/GenBank/DDBJ databases">
        <authorList>
            <person name="Fulton L."/>
            <person name="Clifton S."/>
            <person name="Chinwalla A.T."/>
            <person name="Mitreva M."/>
            <person name="Sodergren E."/>
            <person name="Weinstock G."/>
            <person name="Clifton S."/>
            <person name="Dooling D.J."/>
            <person name="Fulton B."/>
            <person name="Minx P."/>
            <person name="Pepin K.H."/>
            <person name="Johnson M."/>
            <person name="Bhonagiri V."/>
            <person name="Nash W.E."/>
            <person name="Mardis E.R."/>
            <person name="Wilson R.K."/>
        </authorList>
    </citation>
    <scope>NUCLEOTIDE SEQUENCE [LARGE SCALE GENOMIC DNA]</scope>
    <source>
        <strain evidence="1 2">NRL30031/H210</strain>
    </source>
</reference>
<dbReference type="Proteomes" id="UP000004457">
    <property type="component" value="Unassembled WGS sequence"/>
</dbReference>
<protein>
    <submittedName>
        <fullName evidence="1">Uncharacterized protein</fullName>
    </submittedName>
</protein>
<proteinExistence type="predicted"/>
<accession>C0EKH8</accession>
<sequence>MWRLWQGNGGALKGWTWNIPWIFIFTLKAAFIKSSIGSFQHKGRLKLFQTAFIGCFI</sequence>
<dbReference type="EMBL" id="ACEN01000010">
    <property type="protein sequence ID" value="EEG34443.1"/>
    <property type="molecule type" value="Genomic_DNA"/>
</dbReference>
<keyword evidence="2" id="KW-1185">Reference proteome</keyword>
<organism evidence="1 2">
    <name type="scientific">Neisseria flavescens NRL30031/H210</name>
    <dbReference type="NCBI Taxonomy" id="546264"/>
    <lineage>
        <taxon>Bacteria</taxon>
        <taxon>Pseudomonadati</taxon>
        <taxon>Pseudomonadota</taxon>
        <taxon>Betaproteobacteria</taxon>
        <taxon>Neisseriales</taxon>
        <taxon>Neisseriaceae</taxon>
        <taxon>Neisseria</taxon>
    </lineage>
</organism>
<evidence type="ECO:0000313" key="1">
    <source>
        <dbReference type="EMBL" id="EEG34443.1"/>
    </source>
</evidence>
<dbReference type="AlphaFoldDB" id="C0EKH8"/>